<keyword evidence="3" id="KW-1185">Reference proteome</keyword>
<keyword evidence="1" id="KW-0732">Signal</keyword>
<protein>
    <recommendedName>
        <fullName evidence="4">Copper amine oxidase-like N-terminal domain-containing protein</fullName>
    </recommendedName>
</protein>
<accession>A0ABU1IV23</accession>
<organism evidence="2 3">
    <name type="scientific">Paenibacillus hunanensis</name>
    <dbReference type="NCBI Taxonomy" id="539262"/>
    <lineage>
        <taxon>Bacteria</taxon>
        <taxon>Bacillati</taxon>
        <taxon>Bacillota</taxon>
        <taxon>Bacilli</taxon>
        <taxon>Bacillales</taxon>
        <taxon>Paenibacillaceae</taxon>
        <taxon>Paenibacillus</taxon>
    </lineage>
</organism>
<proteinExistence type="predicted"/>
<feature type="signal peptide" evidence="1">
    <location>
        <begin position="1"/>
        <end position="24"/>
    </location>
</feature>
<reference evidence="2 3" key="1">
    <citation type="submission" date="2023-07" db="EMBL/GenBank/DDBJ databases">
        <title>Genomic Encyclopedia of Type Strains, Phase IV (KMG-IV): sequencing the most valuable type-strain genomes for metagenomic binning, comparative biology and taxonomic classification.</title>
        <authorList>
            <person name="Goeker M."/>
        </authorList>
    </citation>
    <scope>NUCLEOTIDE SEQUENCE [LARGE SCALE GENOMIC DNA]</scope>
    <source>
        <strain evidence="2 3">DSM 22170</strain>
    </source>
</reference>
<comment type="caution">
    <text evidence="2">The sequence shown here is derived from an EMBL/GenBank/DDBJ whole genome shotgun (WGS) entry which is preliminary data.</text>
</comment>
<dbReference type="RefSeq" id="WP_188775406.1">
    <property type="nucleotide sequence ID" value="NZ_BMMB01000004.1"/>
</dbReference>
<evidence type="ECO:0000313" key="2">
    <source>
        <dbReference type="EMBL" id="MDR6243119.1"/>
    </source>
</evidence>
<evidence type="ECO:0008006" key="4">
    <source>
        <dbReference type="Google" id="ProtNLM"/>
    </source>
</evidence>
<sequence>MRSKHFSVSIVIFAIAGLMFYSSAQNIHTTETITAATTAKSSATQSTKVKTYADYQKNAGWELGASFSDLLPKLNKMKYELPSEDKQYNTLIAFYDKNQRLIFESGILQNIITSEKGKGIPGVASVGDPPANALKKLGKPLTTLNTNGIVYYGYGGDVTDQKLTIGIKNKKVIEINLQDWIQGTPDENRAVLAYLNSIGDPAADYYVCNACDTDEPNSPTPNDTALTKDDMRNIFETISADMRAYTQLRSDKQTDYTKVFTEEQAYLEQRLDEAQRNSTGQSNQQIIEKLDIYCNLVYDAYSQKAMSLAKGISKYDKANYEQQAFTSITDAMTVYNEVSTYLNIIN</sequence>
<evidence type="ECO:0000313" key="3">
    <source>
        <dbReference type="Proteomes" id="UP001185028"/>
    </source>
</evidence>
<name>A0ABU1IV23_9BACL</name>
<dbReference type="EMBL" id="JAVDQH010000003">
    <property type="protein sequence ID" value="MDR6243119.1"/>
    <property type="molecule type" value="Genomic_DNA"/>
</dbReference>
<dbReference type="Proteomes" id="UP001185028">
    <property type="component" value="Unassembled WGS sequence"/>
</dbReference>
<gene>
    <name evidence="2" type="ORF">JOC58_001004</name>
</gene>
<evidence type="ECO:0000256" key="1">
    <source>
        <dbReference type="SAM" id="SignalP"/>
    </source>
</evidence>
<feature type="chain" id="PRO_5045488578" description="Copper amine oxidase-like N-terminal domain-containing protein" evidence="1">
    <location>
        <begin position="25"/>
        <end position="346"/>
    </location>
</feature>